<dbReference type="EMBL" id="CADCXV010000289">
    <property type="protein sequence ID" value="CAB0029257.1"/>
    <property type="molecule type" value="Genomic_DNA"/>
</dbReference>
<feature type="region of interest" description="Disordered" evidence="1">
    <location>
        <begin position="1"/>
        <end position="34"/>
    </location>
</feature>
<organism evidence="2 3">
    <name type="scientific">Trichogramma brassicae</name>
    <dbReference type="NCBI Taxonomy" id="86971"/>
    <lineage>
        <taxon>Eukaryota</taxon>
        <taxon>Metazoa</taxon>
        <taxon>Ecdysozoa</taxon>
        <taxon>Arthropoda</taxon>
        <taxon>Hexapoda</taxon>
        <taxon>Insecta</taxon>
        <taxon>Pterygota</taxon>
        <taxon>Neoptera</taxon>
        <taxon>Endopterygota</taxon>
        <taxon>Hymenoptera</taxon>
        <taxon>Apocrita</taxon>
        <taxon>Proctotrupomorpha</taxon>
        <taxon>Chalcidoidea</taxon>
        <taxon>Trichogrammatidae</taxon>
        <taxon>Trichogramma</taxon>
    </lineage>
</organism>
<protein>
    <submittedName>
        <fullName evidence="2">Uncharacterized protein</fullName>
    </submittedName>
</protein>
<feature type="compositionally biased region" description="Basic residues" evidence="1">
    <location>
        <begin position="12"/>
        <end position="32"/>
    </location>
</feature>
<evidence type="ECO:0000313" key="3">
    <source>
        <dbReference type="Proteomes" id="UP000479190"/>
    </source>
</evidence>
<reference evidence="2 3" key="1">
    <citation type="submission" date="2020-02" db="EMBL/GenBank/DDBJ databases">
        <authorList>
            <person name="Ferguson B K."/>
        </authorList>
    </citation>
    <scope>NUCLEOTIDE SEQUENCE [LARGE SCALE GENOMIC DNA]</scope>
</reference>
<evidence type="ECO:0000313" key="2">
    <source>
        <dbReference type="EMBL" id="CAB0029257.1"/>
    </source>
</evidence>
<name>A0A6H5HUM9_9HYME</name>
<dbReference type="Proteomes" id="UP000479190">
    <property type="component" value="Unassembled WGS sequence"/>
</dbReference>
<feature type="non-terminal residue" evidence="2">
    <location>
        <position position="1"/>
    </location>
</feature>
<gene>
    <name evidence="2" type="ORF">TBRA_LOCUS1305</name>
</gene>
<keyword evidence="3" id="KW-1185">Reference proteome</keyword>
<sequence>IESRETEENRKRNQKRNSPKVQRGHGSSHRGNRVLPVHRSWTLLHLVSTVKQGLWYCYVCNHIKRHNSKKLPQQVPRVSTK</sequence>
<proteinExistence type="predicted"/>
<dbReference type="AlphaFoldDB" id="A0A6H5HUM9"/>
<accession>A0A6H5HUM9</accession>
<evidence type="ECO:0000256" key="1">
    <source>
        <dbReference type="SAM" id="MobiDB-lite"/>
    </source>
</evidence>
<feature type="compositionally biased region" description="Basic and acidic residues" evidence="1">
    <location>
        <begin position="1"/>
        <end position="11"/>
    </location>
</feature>